<keyword evidence="3" id="KW-1185">Reference proteome</keyword>
<dbReference type="AlphaFoldDB" id="A0A8J4B5L4"/>
<reference evidence="2" key="1">
    <citation type="journal article" date="2021" name="Proc. Natl. Acad. Sci. U.S.A.">
        <title>Three genomes in the algal genus Volvox reveal the fate of a haploid sex-determining region after a transition to homothallism.</title>
        <authorList>
            <person name="Yamamoto K."/>
            <person name="Hamaji T."/>
            <person name="Kawai-Toyooka H."/>
            <person name="Matsuzaki R."/>
            <person name="Takahashi F."/>
            <person name="Nishimura Y."/>
            <person name="Kawachi M."/>
            <person name="Noguchi H."/>
            <person name="Minakuchi Y."/>
            <person name="Umen J.G."/>
            <person name="Toyoda A."/>
            <person name="Nozaki H."/>
        </authorList>
    </citation>
    <scope>NUCLEOTIDE SEQUENCE</scope>
    <source>
        <strain evidence="2">NIES-3780</strain>
    </source>
</reference>
<sequence length="132" mass="14463">MPLPALCMRMCMCMTVCTSRTACGDSSKVRVQQSECLVIIIITAIMVAFALLLLLLLPAEAPESSCLFERLEGECQAQLITLRILQANMQECVGGSVKQLHASRNMYKIPHPTTGRVNLQRAGIHLCITSTL</sequence>
<dbReference type="EMBL" id="BNCO01000016">
    <property type="protein sequence ID" value="GIL54111.1"/>
    <property type="molecule type" value="Genomic_DNA"/>
</dbReference>
<evidence type="ECO:0000313" key="2">
    <source>
        <dbReference type="EMBL" id="GIL54111.1"/>
    </source>
</evidence>
<protein>
    <submittedName>
        <fullName evidence="2">Uncharacterized protein</fullName>
    </submittedName>
</protein>
<accession>A0A8J4B5L4</accession>
<keyword evidence="1" id="KW-0472">Membrane</keyword>
<evidence type="ECO:0000256" key="1">
    <source>
        <dbReference type="SAM" id="Phobius"/>
    </source>
</evidence>
<gene>
    <name evidence="2" type="ORF">Vafri_9657</name>
</gene>
<dbReference type="Proteomes" id="UP000747399">
    <property type="component" value="Unassembled WGS sequence"/>
</dbReference>
<feature type="transmembrane region" description="Helical" evidence="1">
    <location>
        <begin position="36"/>
        <end position="57"/>
    </location>
</feature>
<organism evidence="2 3">
    <name type="scientific">Volvox africanus</name>
    <dbReference type="NCBI Taxonomy" id="51714"/>
    <lineage>
        <taxon>Eukaryota</taxon>
        <taxon>Viridiplantae</taxon>
        <taxon>Chlorophyta</taxon>
        <taxon>core chlorophytes</taxon>
        <taxon>Chlorophyceae</taxon>
        <taxon>CS clade</taxon>
        <taxon>Chlamydomonadales</taxon>
        <taxon>Volvocaceae</taxon>
        <taxon>Volvox</taxon>
    </lineage>
</organism>
<keyword evidence="1" id="KW-1133">Transmembrane helix</keyword>
<proteinExistence type="predicted"/>
<evidence type="ECO:0000313" key="3">
    <source>
        <dbReference type="Proteomes" id="UP000747399"/>
    </source>
</evidence>
<name>A0A8J4B5L4_9CHLO</name>
<keyword evidence="1" id="KW-0812">Transmembrane</keyword>
<comment type="caution">
    <text evidence="2">The sequence shown here is derived from an EMBL/GenBank/DDBJ whole genome shotgun (WGS) entry which is preliminary data.</text>
</comment>